<feature type="disulfide bond" evidence="4">
    <location>
        <begin position="58"/>
        <end position="68"/>
    </location>
</feature>
<accession>R7U5P0</accession>
<dbReference type="PANTHER" id="PTHR48071:SF18">
    <property type="entry name" value="DELETED IN MALIGNANT BRAIN TUMORS 1 PROTEIN-RELATED"/>
    <property type="match status" value="1"/>
</dbReference>
<protein>
    <recommendedName>
        <fullName evidence="5">SRCR domain-containing protein</fullName>
    </recommendedName>
</protein>
<dbReference type="PROSITE" id="PS50287">
    <property type="entry name" value="SRCR_2"/>
    <property type="match status" value="3"/>
</dbReference>
<evidence type="ECO:0000313" key="6">
    <source>
        <dbReference type="EMBL" id="ELU01406.1"/>
    </source>
</evidence>
<feature type="disulfide bond" evidence="4">
    <location>
        <begin position="162"/>
        <end position="172"/>
    </location>
</feature>
<organism evidence="6">
    <name type="scientific">Capitella teleta</name>
    <name type="common">Polychaete worm</name>
    <dbReference type="NCBI Taxonomy" id="283909"/>
    <lineage>
        <taxon>Eukaryota</taxon>
        <taxon>Metazoa</taxon>
        <taxon>Spiralia</taxon>
        <taxon>Lophotrochozoa</taxon>
        <taxon>Annelida</taxon>
        <taxon>Polychaeta</taxon>
        <taxon>Sedentaria</taxon>
        <taxon>Scolecida</taxon>
        <taxon>Capitellidae</taxon>
        <taxon>Capitella</taxon>
    </lineage>
</organism>
<feature type="non-terminal residue" evidence="6">
    <location>
        <position position="1"/>
    </location>
</feature>
<name>R7U5P0_CAPTE</name>
<dbReference type="Gene3D" id="3.10.250.10">
    <property type="entry name" value="SRCR-like domain"/>
    <property type="match status" value="3"/>
</dbReference>
<reference evidence="8" key="1">
    <citation type="submission" date="2012-12" db="EMBL/GenBank/DDBJ databases">
        <authorList>
            <person name="Hellsten U."/>
            <person name="Grimwood J."/>
            <person name="Chapman J.A."/>
            <person name="Shapiro H."/>
            <person name="Aerts A."/>
            <person name="Otillar R.P."/>
            <person name="Terry A.Y."/>
            <person name="Boore J.L."/>
            <person name="Simakov O."/>
            <person name="Marletaz F."/>
            <person name="Cho S.-J."/>
            <person name="Edsinger-Gonzales E."/>
            <person name="Havlak P."/>
            <person name="Kuo D.-H."/>
            <person name="Larsson T."/>
            <person name="Lv J."/>
            <person name="Arendt D."/>
            <person name="Savage R."/>
            <person name="Osoegawa K."/>
            <person name="de Jong P."/>
            <person name="Lindberg D.R."/>
            <person name="Seaver E.C."/>
            <person name="Weisblat D.A."/>
            <person name="Putnam N.H."/>
            <person name="Grigoriev I.V."/>
            <person name="Rokhsar D.S."/>
        </authorList>
    </citation>
    <scope>NUCLEOTIDE SEQUENCE</scope>
    <source>
        <strain evidence="8">I ESC-2004</strain>
    </source>
</reference>
<dbReference type="Proteomes" id="UP000014760">
    <property type="component" value="Unassembled WGS sequence"/>
</dbReference>
<dbReference type="STRING" id="283909.R7U5P0"/>
<dbReference type="HOGENOM" id="CLU_002555_1_3_1"/>
<evidence type="ECO:0000313" key="8">
    <source>
        <dbReference type="Proteomes" id="UP000014760"/>
    </source>
</evidence>
<dbReference type="OrthoDB" id="6286334at2759"/>
<evidence type="ECO:0000259" key="5">
    <source>
        <dbReference type="PROSITE" id="PS50287"/>
    </source>
</evidence>
<evidence type="ECO:0000256" key="3">
    <source>
        <dbReference type="ARBA" id="ARBA00023180"/>
    </source>
</evidence>
<feature type="domain" description="SRCR" evidence="5">
    <location>
        <begin position="202"/>
        <end position="246"/>
    </location>
</feature>
<dbReference type="InterPro" id="IPR001190">
    <property type="entry name" value="SRCR"/>
</dbReference>
<keyword evidence="3" id="KW-0325">Glycoprotein</keyword>
<dbReference type="EMBL" id="AMQN01025599">
    <property type="status" value="NOT_ANNOTATED_CDS"/>
    <property type="molecule type" value="Genomic_DNA"/>
</dbReference>
<dbReference type="EnsemblMetazoa" id="CapteT123144">
    <property type="protein sequence ID" value="CapteP123144"/>
    <property type="gene ID" value="CapteG123144"/>
</dbReference>
<feature type="domain" description="SRCR" evidence="5">
    <location>
        <begin position="94"/>
        <end position="193"/>
    </location>
</feature>
<keyword evidence="2 4" id="KW-1015">Disulfide bond</keyword>
<evidence type="ECO:0000256" key="2">
    <source>
        <dbReference type="ARBA" id="ARBA00023157"/>
    </source>
</evidence>
<comment type="caution">
    <text evidence="4">Lacks conserved residue(s) required for the propagation of feature annotation.</text>
</comment>
<dbReference type="Pfam" id="PF00530">
    <property type="entry name" value="SRCR"/>
    <property type="match status" value="3"/>
</dbReference>
<reference evidence="7" key="3">
    <citation type="submission" date="2015-06" db="UniProtKB">
        <authorList>
            <consortium name="EnsemblMetazoa"/>
        </authorList>
    </citation>
    <scope>IDENTIFICATION</scope>
</reference>
<dbReference type="FunFam" id="3.10.250.10:FF:000011">
    <property type="entry name" value="Scavenger receptor class A member 5"/>
    <property type="match status" value="1"/>
</dbReference>
<feature type="domain" description="SRCR" evidence="5">
    <location>
        <begin position="1"/>
        <end position="89"/>
    </location>
</feature>
<sequence>GRVEVFHGSEWGTVCDDMAGVEAAMVICRYLGFTTGTPRPGAYFGAGSGKIWLDNLQCQGDEGSLEECYHHIWGENDCDHSEDFGVECSKDGVIALVNGTKIGEGRVEIFHDGEWGTVCDDNFDEHTASVVCRSLGYYDGWARREAYFGSGKGVIWLDGFGCFGTEATLTECQGINFGSNDCSHSEDAGVACFMEGEYEFGVRLADGESDDIGRLEVRHNGEWGTVCDDGFGEQEAEVVCRSLGFR</sequence>
<dbReference type="PROSITE" id="PS00420">
    <property type="entry name" value="SRCR_1"/>
    <property type="match status" value="2"/>
</dbReference>
<gene>
    <name evidence="6" type="ORF">CAPTEDRAFT_123144</name>
</gene>
<evidence type="ECO:0000256" key="4">
    <source>
        <dbReference type="PROSITE-ProRule" id="PRU00196"/>
    </source>
</evidence>
<dbReference type="FunFam" id="3.10.250.10:FF:000001">
    <property type="entry name" value="Lysyl oxidase 4 isoform X1"/>
    <property type="match status" value="1"/>
</dbReference>
<reference evidence="6 8" key="2">
    <citation type="journal article" date="2013" name="Nature">
        <title>Insights into bilaterian evolution from three spiralian genomes.</title>
        <authorList>
            <person name="Simakov O."/>
            <person name="Marletaz F."/>
            <person name="Cho S.J."/>
            <person name="Edsinger-Gonzales E."/>
            <person name="Havlak P."/>
            <person name="Hellsten U."/>
            <person name="Kuo D.H."/>
            <person name="Larsson T."/>
            <person name="Lv J."/>
            <person name="Arendt D."/>
            <person name="Savage R."/>
            <person name="Osoegawa K."/>
            <person name="de Jong P."/>
            <person name="Grimwood J."/>
            <person name="Chapman J.A."/>
            <person name="Shapiro H."/>
            <person name="Aerts A."/>
            <person name="Otillar R.P."/>
            <person name="Terry A.Y."/>
            <person name="Boore J.L."/>
            <person name="Grigoriev I.V."/>
            <person name="Lindberg D.R."/>
            <person name="Seaver E.C."/>
            <person name="Weisblat D.A."/>
            <person name="Putnam N.H."/>
            <person name="Rokhsar D.S."/>
        </authorList>
    </citation>
    <scope>NUCLEOTIDE SEQUENCE</scope>
    <source>
        <strain evidence="6 8">I ESC-2004</strain>
    </source>
</reference>
<dbReference type="PANTHER" id="PTHR48071">
    <property type="entry name" value="SRCR DOMAIN-CONTAINING PROTEIN"/>
    <property type="match status" value="1"/>
</dbReference>
<dbReference type="SUPFAM" id="SSF56487">
    <property type="entry name" value="SRCR-like"/>
    <property type="match status" value="3"/>
</dbReference>
<evidence type="ECO:0000313" key="7">
    <source>
        <dbReference type="EnsemblMetazoa" id="CapteP123144"/>
    </source>
</evidence>
<dbReference type="EMBL" id="KB305072">
    <property type="protein sequence ID" value="ELU01406.1"/>
    <property type="molecule type" value="Genomic_DNA"/>
</dbReference>
<dbReference type="OMA" id="DVYDCSH"/>
<keyword evidence="8" id="KW-1185">Reference proteome</keyword>
<evidence type="ECO:0000256" key="1">
    <source>
        <dbReference type="ARBA" id="ARBA00022729"/>
    </source>
</evidence>
<dbReference type="AlphaFoldDB" id="R7U5P0"/>
<dbReference type="InterPro" id="IPR036772">
    <property type="entry name" value="SRCR-like_dom_sf"/>
</dbReference>
<dbReference type="GO" id="GO:0016020">
    <property type="term" value="C:membrane"/>
    <property type="evidence" value="ECO:0007669"/>
    <property type="project" value="InterPro"/>
</dbReference>
<keyword evidence="1" id="KW-0732">Signal</keyword>
<proteinExistence type="predicted"/>
<dbReference type="PRINTS" id="PR00258">
    <property type="entry name" value="SPERACTRCPTR"/>
</dbReference>
<dbReference type="SMART" id="SM00202">
    <property type="entry name" value="SR"/>
    <property type="match status" value="2"/>
</dbReference>